<evidence type="ECO:0000313" key="3">
    <source>
        <dbReference type="Proteomes" id="UP001329430"/>
    </source>
</evidence>
<evidence type="ECO:0000313" key="2">
    <source>
        <dbReference type="EMBL" id="KAK5642436.1"/>
    </source>
</evidence>
<comment type="caution">
    <text evidence="2">The sequence shown here is derived from an EMBL/GenBank/DDBJ whole genome shotgun (WGS) entry which is preliminary data.</text>
</comment>
<dbReference type="AlphaFoldDB" id="A0AAN7VC99"/>
<name>A0AAN7VC99_9COLE</name>
<proteinExistence type="predicted"/>
<dbReference type="Pfam" id="PF10545">
    <property type="entry name" value="MADF_DNA_bdg"/>
    <property type="match status" value="1"/>
</dbReference>
<keyword evidence="3" id="KW-1185">Reference proteome</keyword>
<sequence>MSDLTQFSKSFMEDFIELYINYPCLWKTKSSECKDRNKKDTAYTALIKKLQEIGGRCSSLLLFFLLKQSTPLLTENLGLHYSSVHFQTTCMACMCESLWVKTFVIHVCHTSMTNRKLEVVSSYRKFFTDSKSLLTKDGAKNDKEATIEIEYRVTSKLNEFVTNQIVTEVSDLII</sequence>
<feature type="domain" description="MADF" evidence="1">
    <location>
        <begin position="15"/>
        <end position="51"/>
    </location>
</feature>
<protein>
    <recommendedName>
        <fullName evidence="1">MADF domain-containing protein</fullName>
    </recommendedName>
</protein>
<gene>
    <name evidence="2" type="ORF">RI129_008603</name>
</gene>
<evidence type="ECO:0000259" key="1">
    <source>
        <dbReference type="Pfam" id="PF10545"/>
    </source>
</evidence>
<reference evidence="2 3" key="1">
    <citation type="journal article" date="2024" name="Insects">
        <title>An Improved Chromosome-Level Genome Assembly of the Firefly Pyrocoelia pectoralis.</title>
        <authorList>
            <person name="Fu X."/>
            <person name="Meyer-Rochow V.B."/>
            <person name="Ballantyne L."/>
            <person name="Zhu X."/>
        </authorList>
    </citation>
    <scope>NUCLEOTIDE SEQUENCE [LARGE SCALE GENOMIC DNA]</scope>
    <source>
        <strain evidence="2">XCY_ONT2</strain>
    </source>
</reference>
<accession>A0AAN7VC99</accession>
<dbReference type="InterPro" id="IPR006578">
    <property type="entry name" value="MADF-dom"/>
</dbReference>
<organism evidence="2 3">
    <name type="scientific">Pyrocoelia pectoralis</name>
    <dbReference type="NCBI Taxonomy" id="417401"/>
    <lineage>
        <taxon>Eukaryota</taxon>
        <taxon>Metazoa</taxon>
        <taxon>Ecdysozoa</taxon>
        <taxon>Arthropoda</taxon>
        <taxon>Hexapoda</taxon>
        <taxon>Insecta</taxon>
        <taxon>Pterygota</taxon>
        <taxon>Neoptera</taxon>
        <taxon>Endopterygota</taxon>
        <taxon>Coleoptera</taxon>
        <taxon>Polyphaga</taxon>
        <taxon>Elateriformia</taxon>
        <taxon>Elateroidea</taxon>
        <taxon>Lampyridae</taxon>
        <taxon>Lampyrinae</taxon>
        <taxon>Pyrocoelia</taxon>
    </lineage>
</organism>
<dbReference type="EMBL" id="JAVRBK010000006">
    <property type="protein sequence ID" value="KAK5642436.1"/>
    <property type="molecule type" value="Genomic_DNA"/>
</dbReference>
<dbReference type="Proteomes" id="UP001329430">
    <property type="component" value="Chromosome 6"/>
</dbReference>